<proteinExistence type="inferred from homology"/>
<name>A0ABW1WG09_9BACL</name>
<keyword evidence="2 3" id="KW-0560">Oxidoreductase</keyword>
<comment type="similarity">
    <text evidence="1">Belongs to the short-chain dehydrogenases/reductases (SDR) family.</text>
</comment>
<evidence type="ECO:0000313" key="4">
    <source>
        <dbReference type="Proteomes" id="UP001596267"/>
    </source>
</evidence>
<dbReference type="InterPro" id="IPR036291">
    <property type="entry name" value="NAD(P)-bd_dom_sf"/>
</dbReference>
<reference evidence="4" key="1">
    <citation type="journal article" date="2019" name="Int. J. Syst. Evol. Microbiol.">
        <title>The Global Catalogue of Microorganisms (GCM) 10K type strain sequencing project: providing services to taxonomists for standard genome sequencing and annotation.</title>
        <authorList>
            <consortium name="The Broad Institute Genomics Platform"/>
            <consortium name="The Broad Institute Genome Sequencing Center for Infectious Disease"/>
            <person name="Wu L."/>
            <person name="Ma J."/>
        </authorList>
    </citation>
    <scope>NUCLEOTIDE SEQUENCE [LARGE SCALE GENOMIC DNA]</scope>
    <source>
        <strain evidence="4">CCUG 42001</strain>
    </source>
</reference>
<dbReference type="EC" id="1.1.1.-" evidence="3"/>
<dbReference type="InterPro" id="IPR020904">
    <property type="entry name" value="Sc_DH/Rdtase_CS"/>
</dbReference>
<dbReference type="PROSITE" id="PS00061">
    <property type="entry name" value="ADH_SHORT"/>
    <property type="match status" value="1"/>
</dbReference>
<gene>
    <name evidence="3" type="ORF">ACFP7A_07600</name>
</gene>
<dbReference type="GO" id="GO:0016491">
    <property type="term" value="F:oxidoreductase activity"/>
    <property type="evidence" value="ECO:0007669"/>
    <property type="project" value="UniProtKB-KW"/>
</dbReference>
<dbReference type="SUPFAM" id="SSF51735">
    <property type="entry name" value="NAD(P)-binding Rossmann-fold domains"/>
    <property type="match status" value="1"/>
</dbReference>
<dbReference type="PANTHER" id="PTHR24321">
    <property type="entry name" value="DEHYDROGENASES, SHORT CHAIN"/>
    <property type="match status" value="1"/>
</dbReference>
<dbReference type="Pfam" id="PF13561">
    <property type="entry name" value="adh_short_C2"/>
    <property type="match status" value="1"/>
</dbReference>
<dbReference type="Gene3D" id="3.40.50.720">
    <property type="entry name" value="NAD(P)-binding Rossmann-like Domain"/>
    <property type="match status" value="1"/>
</dbReference>
<dbReference type="InterPro" id="IPR002347">
    <property type="entry name" value="SDR_fam"/>
</dbReference>
<organism evidence="3 4">
    <name type="scientific">Sporolactobacillus kofuensis</name>
    <dbReference type="NCBI Taxonomy" id="269672"/>
    <lineage>
        <taxon>Bacteria</taxon>
        <taxon>Bacillati</taxon>
        <taxon>Bacillota</taxon>
        <taxon>Bacilli</taxon>
        <taxon>Bacillales</taxon>
        <taxon>Sporolactobacillaceae</taxon>
        <taxon>Sporolactobacillus</taxon>
    </lineage>
</organism>
<dbReference type="CDD" id="cd05233">
    <property type="entry name" value="SDR_c"/>
    <property type="match status" value="1"/>
</dbReference>
<dbReference type="PRINTS" id="PR00081">
    <property type="entry name" value="GDHRDH"/>
</dbReference>
<dbReference type="RefSeq" id="WP_253054175.1">
    <property type="nucleotide sequence ID" value="NZ_JAMXWN010000006.1"/>
</dbReference>
<evidence type="ECO:0000256" key="2">
    <source>
        <dbReference type="ARBA" id="ARBA00023002"/>
    </source>
</evidence>
<evidence type="ECO:0000256" key="1">
    <source>
        <dbReference type="ARBA" id="ARBA00006484"/>
    </source>
</evidence>
<accession>A0ABW1WG09</accession>
<dbReference type="PANTHER" id="PTHR24321:SF8">
    <property type="entry name" value="ESTRADIOL 17-BETA-DEHYDROGENASE 8-RELATED"/>
    <property type="match status" value="1"/>
</dbReference>
<keyword evidence="4" id="KW-1185">Reference proteome</keyword>
<evidence type="ECO:0000313" key="3">
    <source>
        <dbReference type="EMBL" id="MFC6386462.1"/>
    </source>
</evidence>
<dbReference type="PRINTS" id="PR00080">
    <property type="entry name" value="SDRFAMILY"/>
</dbReference>
<dbReference type="Proteomes" id="UP001596267">
    <property type="component" value="Unassembled WGS sequence"/>
</dbReference>
<dbReference type="EMBL" id="JBHSTQ010000006">
    <property type="protein sequence ID" value="MFC6386462.1"/>
    <property type="molecule type" value="Genomic_DNA"/>
</dbReference>
<comment type="caution">
    <text evidence="3">The sequence shown here is derived from an EMBL/GenBank/DDBJ whole genome shotgun (WGS) entry which is preliminary data.</text>
</comment>
<sequence>MNQGRFKNKQVVITGGGSGIGLATVKSFLSEGARVSVLDYQITDELVRTTCDVYQVDVRKSESIKEAVAEIIKKNHKIDVLINNAGIEFVSSLEEMEEEEWDRVLDTNLKGMFLTTRTVLPFLKESHGVIVNTASQLALVGSALFTAYTASKAAIVNFTRSLAIEGAKDGIRVNSVCPGAIHTPLLSRQFENGKKGPQGSIQDLIRMHPLGRLGEPEEIAKPILFLCSEDASFITGSALFIDGGYTSW</sequence>
<protein>
    <submittedName>
        <fullName evidence="3">SDR family NAD(P)-dependent oxidoreductase</fullName>
        <ecNumber evidence="3">1.1.1.-</ecNumber>
    </submittedName>
</protein>